<evidence type="ECO:0000259" key="5">
    <source>
        <dbReference type="Pfam" id="PF03109"/>
    </source>
</evidence>
<dbReference type="Proteomes" id="UP001303046">
    <property type="component" value="Unassembled WGS sequence"/>
</dbReference>
<dbReference type="PROSITE" id="PS50082">
    <property type="entry name" value="WD_REPEATS_2"/>
    <property type="match status" value="1"/>
</dbReference>
<feature type="domain" description="ABC1 atypical kinase-like" evidence="5">
    <location>
        <begin position="1254"/>
        <end position="1542"/>
    </location>
</feature>
<dbReference type="Gene3D" id="2.130.10.10">
    <property type="entry name" value="YVTN repeat-like/Quinoprotein amine dehydrogenase"/>
    <property type="match status" value="2"/>
</dbReference>
<dbReference type="InterPro" id="IPR052402">
    <property type="entry name" value="ADCK_kinase"/>
</dbReference>
<dbReference type="PANTHER" id="PTHR45890">
    <property type="entry name" value="AARF DOMAIN CONTAINING KINASE 2 (PREDICTED)"/>
    <property type="match status" value="1"/>
</dbReference>
<dbReference type="InterPro" id="IPR004147">
    <property type="entry name" value="ABC1_dom"/>
</dbReference>
<dbReference type="EMBL" id="JAVFWL010000003">
    <property type="protein sequence ID" value="KAK6745025.1"/>
    <property type="molecule type" value="Genomic_DNA"/>
</dbReference>
<reference evidence="6 7" key="1">
    <citation type="submission" date="2023-08" db="EMBL/GenBank/DDBJ databases">
        <title>A Necator americanus chromosomal reference genome.</title>
        <authorList>
            <person name="Ilik V."/>
            <person name="Petrzelkova K.J."/>
            <person name="Pardy F."/>
            <person name="Fuh T."/>
            <person name="Niatou-Singa F.S."/>
            <person name="Gouil Q."/>
            <person name="Baker L."/>
            <person name="Ritchie M.E."/>
            <person name="Jex A.R."/>
            <person name="Gazzola D."/>
            <person name="Li H."/>
            <person name="Toshio Fujiwara R."/>
            <person name="Zhan B."/>
            <person name="Aroian R.V."/>
            <person name="Pafco B."/>
            <person name="Schwarz E.M."/>
        </authorList>
    </citation>
    <scope>NUCLEOTIDE SEQUENCE [LARGE SCALE GENOMIC DNA]</scope>
    <source>
        <strain evidence="6 7">Aroian</strain>
        <tissue evidence="6">Whole animal</tissue>
    </source>
</reference>
<dbReference type="InterPro" id="IPR001680">
    <property type="entry name" value="WD40_rpt"/>
</dbReference>
<keyword evidence="3" id="KW-0853">WD repeat</keyword>
<dbReference type="InterPro" id="IPR036322">
    <property type="entry name" value="WD40_repeat_dom_sf"/>
</dbReference>
<organism evidence="6 7">
    <name type="scientific">Necator americanus</name>
    <name type="common">Human hookworm</name>
    <dbReference type="NCBI Taxonomy" id="51031"/>
    <lineage>
        <taxon>Eukaryota</taxon>
        <taxon>Metazoa</taxon>
        <taxon>Ecdysozoa</taxon>
        <taxon>Nematoda</taxon>
        <taxon>Chromadorea</taxon>
        <taxon>Rhabditida</taxon>
        <taxon>Rhabditina</taxon>
        <taxon>Rhabditomorpha</taxon>
        <taxon>Strongyloidea</taxon>
        <taxon>Ancylostomatidae</taxon>
        <taxon>Bunostominae</taxon>
        <taxon>Necator</taxon>
    </lineage>
</organism>
<dbReference type="InterPro" id="IPR011009">
    <property type="entry name" value="Kinase-like_dom_sf"/>
</dbReference>
<feature type="repeat" description="WD" evidence="3">
    <location>
        <begin position="132"/>
        <end position="174"/>
    </location>
</feature>
<feature type="region of interest" description="Disordered" evidence="4">
    <location>
        <begin position="846"/>
        <end position="871"/>
    </location>
</feature>
<protein>
    <recommendedName>
        <fullName evidence="5">ABC1 atypical kinase-like domain-containing protein</fullName>
    </recommendedName>
</protein>
<evidence type="ECO:0000313" key="6">
    <source>
        <dbReference type="EMBL" id="KAK6745025.1"/>
    </source>
</evidence>
<evidence type="ECO:0000256" key="2">
    <source>
        <dbReference type="ARBA" id="ARBA00009670"/>
    </source>
</evidence>
<dbReference type="SMART" id="SM00320">
    <property type="entry name" value="WD40"/>
    <property type="match status" value="6"/>
</dbReference>
<feature type="compositionally biased region" description="Polar residues" evidence="4">
    <location>
        <begin position="857"/>
        <end position="867"/>
    </location>
</feature>
<keyword evidence="7" id="KW-1185">Reference proteome</keyword>
<accession>A0ABR1D3D3</accession>
<comment type="subcellular location">
    <subcellularLocation>
        <location evidence="1">Cytoplasmic vesicle</location>
        <location evidence="1">Autophagosome</location>
    </subcellularLocation>
</comment>
<proteinExistence type="inferred from homology"/>
<dbReference type="SUPFAM" id="SSF56112">
    <property type="entry name" value="Protein kinase-like (PK-like)"/>
    <property type="match status" value="1"/>
</dbReference>
<dbReference type="SUPFAM" id="SSF50978">
    <property type="entry name" value="WD40 repeat-like"/>
    <property type="match status" value="1"/>
</dbReference>
<comment type="caution">
    <text evidence="6">The sequence shown here is derived from an EMBL/GenBank/DDBJ whole genome shotgun (WGS) entry which is preliminary data.</text>
</comment>
<evidence type="ECO:0000256" key="4">
    <source>
        <dbReference type="SAM" id="MobiDB-lite"/>
    </source>
</evidence>
<dbReference type="Pfam" id="PF03109">
    <property type="entry name" value="ABC1"/>
    <property type="match status" value="1"/>
</dbReference>
<gene>
    <name evidence="6" type="primary">Necator_chrIII.g12393</name>
    <name evidence="6" type="ORF">RB195_011627</name>
</gene>
<name>A0ABR1D3D3_NECAM</name>
<sequence>MGPSDVPNIRKKSAEIYLHDYDLDDDITIVSPPANKNMVDVDDPMDALSANREQNRLVAAGCRGVLKVFKLDDEGFEQVIDLRSARSRRLNLLYSPSNVAWSKLKDELIATTSNNGAVVLWDVNKGRIEMHYKSHQRSATVVHFHRSNENLLISGSRDAAVFLYDLRESEPVKKFGGTNSYDVIRDLSFCMHQDQHDQFVTSDDSGTIRMWDTRKGDKPLIQFPAHQGYAASIALNPRERHLIASGGGRDKFIKVWNWSSARPNAPSYQVETMAPVGRVYWSPDPKNAFHIASCAVVNDMSLHIWDIRRPFLPYASFEDHSDSVTDMWWSAQHPDRIVSCGKDGLLILHKMDQKQSPLSYACDVTLDIAPDGLIGVAANSHIPIIKQQEHFLARKRTPYDPFRTPVRSQLSCGLPDNAMITLQPNAFYKLAEKYLTGGRPLRTLCNHNANLATLLGQSSVAQSWRLVAALLEQTGLQKVYDQDAESAAAAYKTKYSDYVKEMERHGKKVPEPFRNLTVWPTYLTRFAGRHSSLFRLRNEAHLCLTSDQQYEFAPSNVASGDFYFGAGELTKTTVEKGVENPHYNDFTGLKNEAFALKPDLSKLMFMSISSEDDGHLEKEHIARMNWNPMQEVARLLRYHADQGDMQTCATLALVCGRRLSDVIDDFTVEAWKESYMSMLDQLDLHTAIASVKKYSWIKRINQRSLEGTHFRLSHRGCTGQALKCRCIKCYAVCGGTCSVCNGALLHMSWFCRKCHHSGHPHHILEWFTTERVCPVGDCSCECGTTTVRSKQESQSMIAANKARELMRIRQNCYLPTTSRIAHFESSSEDDPDESDEEAETVLAEVFKTPVESDTSESKAGTSSQSAKQEGIRAWPRNITSPIERDLLQLLKNPVCSTGVGRKVRTILFWLQIFRLIGPHFLHRYQKKQAERTSDLEAERQAYALYYHNQAKLSKEIGGRFLNDEIPETFEELRSFVSPLGSRYGPLSAQQTRNREHFEKILNGENDLKEAEEVAEWERRSLAEYEENSRAAKKKLLKRKKAIDQDQMLSLRLAASLRHGSLIARRSSSFLTRSYKAPNRIRLAAGISSATVYVLINLKRLRCDVLLEDPWLLTPHIVPVNKSGEKPILEKRSIVVNLFYFPWYLLCGSWVFLRRVLRCLTLAFRFVPLAATYPLASRVDTLRELWWTCVLLAIQSSGPTFIKLGQWASTRRDIFSKGFCDRMSILHTKTRSQRHFRDCDNVLDEVFGYGFAESHKKDVFIHIEPYSIGSGCIAQVYKATVNVPALEKATGRRYPQLSGSVERDIAIKVAERGVEEKINLDLSILRNFASLMVKILPSLGYLEPLAALSQFEMVLRRQVDLRNEARALQKFAENFDHKKTGIKFPVVIGYTKNAIVETFEHGMYINRLVSEEDDPQLAARQSPRVRRRIALLGARALLKMIFVDNFVHGDLHPGNILIRFNEDHEQLPGVHNAPPKETIIERCKEYVRDLIGWRAKPRVRLTDSPELADEPTLIMLDTGIVVSETEKNLRNLKALFKAIIEKQGYKAGELLLTHADNSRNCRDPHEFCLQVDKLVSKAMKERSLRSLNISALLSEMFSLVAAHRVYLDSSFTSVVLSVMVLEGFGRSLDPDLDLFQCARPYLLNMV</sequence>
<comment type="similarity">
    <text evidence="2">Belongs to the protein kinase superfamily. ADCK protein kinase family.</text>
</comment>
<evidence type="ECO:0000313" key="7">
    <source>
        <dbReference type="Proteomes" id="UP001303046"/>
    </source>
</evidence>
<dbReference type="PANTHER" id="PTHR45890:SF1">
    <property type="entry name" value="AARF DOMAIN CONTAINING KINASE 2"/>
    <property type="match status" value="1"/>
</dbReference>
<dbReference type="Pfam" id="PF00400">
    <property type="entry name" value="WD40"/>
    <property type="match status" value="1"/>
</dbReference>
<evidence type="ECO:0000256" key="3">
    <source>
        <dbReference type="PROSITE-ProRule" id="PRU00221"/>
    </source>
</evidence>
<dbReference type="InterPro" id="IPR015943">
    <property type="entry name" value="WD40/YVTN_repeat-like_dom_sf"/>
</dbReference>
<evidence type="ECO:0000256" key="1">
    <source>
        <dbReference type="ARBA" id="ARBA00004419"/>
    </source>
</evidence>